<evidence type="ECO:0000313" key="2">
    <source>
        <dbReference type="EMBL" id="MBU5482945.1"/>
    </source>
</evidence>
<gene>
    <name evidence="2" type="primary">spoIIIAF</name>
    <name evidence="2" type="ORF">KQI86_01320</name>
</gene>
<evidence type="ECO:0000313" key="3">
    <source>
        <dbReference type="Proteomes" id="UP000726170"/>
    </source>
</evidence>
<dbReference type="RefSeq" id="WP_216437356.1">
    <property type="nucleotide sequence ID" value="NZ_JAHLQF010000001.1"/>
</dbReference>
<keyword evidence="3" id="KW-1185">Reference proteome</keyword>
<comment type="caution">
    <text evidence="2">The sequence shown here is derived from an EMBL/GenBank/DDBJ whole genome shotgun (WGS) entry which is preliminary data.</text>
</comment>
<accession>A0ABS6ED49</accession>
<name>A0ABS6ED49_9CLOT</name>
<feature type="transmembrane region" description="Helical" evidence="1">
    <location>
        <begin position="7"/>
        <end position="25"/>
    </location>
</feature>
<dbReference type="NCBIfam" id="TIGR02896">
    <property type="entry name" value="spore_III_AF"/>
    <property type="match status" value="1"/>
</dbReference>
<protein>
    <submittedName>
        <fullName evidence="2">Stage III sporulation protein AF</fullName>
    </submittedName>
</protein>
<dbReference type="Pfam" id="PF09581">
    <property type="entry name" value="Spore_III_AF"/>
    <property type="match status" value="1"/>
</dbReference>
<reference evidence="2 3" key="1">
    <citation type="submission" date="2021-06" db="EMBL/GenBank/DDBJ databases">
        <authorList>
            <person name="Sun Q."/>
            <person name="Li D."/>
        </authorList>
    </citation>
    <scope>NUCLEOTIDE SEQUENCE [LARGE SCALE GENOMIC DNA]</scope>
    <source>
        <strain evidence="2 3">MSJ-11</strain>
    </source>
</reference>
<keyword evidence="1" id="KW-1133">Transmembrane helix</keyword>
<keyword evidence="1" id="KW-0812">Transmembrane</keyword>
<feature type="transmembrane region" description="Helical" evidence="1">
    <location>
        <begin position="37"/>
        <end position="55"/>
    </location>
</feature>
<dbReference type="Proteomes" id="UP000726170">
    <property type="component" value="Unassembled WGS sequence"/>
</dbReference>
<proteinExistence type="predicted"/>
<sequence length="193" mass="22493">MIDILKEWIINIASLILFITAVEMLLPDNSLKKYSKFVLGLILMTVLINPIIKIFNKNFNISVYSQNISRVIYDEEKVDSIEKYKEESLKNTIKNFETNLEQIIGDKLKDEFKVLNTKIEIQAEYSDEDNNFNIKDIKIGIKDGKVEKVKKVKVSVGEKTLEEKEKDKLHDDIKSYLSKELRVEESIITVYKL</sequence>
<evidence type="ECO:0000256" key="1">
    <source>
        <dbReference type="SAM" id="Phobius"/>
    </source>
</evidence>
<dbReference type="InterPro" id="IPR014245">
    <property type="entry name" value="Spore_III_AF"/>
</dbReference>
<dbReference type="EMBL" id="JAHLQF010000001">
    <property type="protein sequence ID" value="MBU5482945.1"/>
    <property type="molecule type" value="Genomic_DNA"/>
</dbReference>
<organism evidence="2 3">
    <name type="scientific">Clostridium mobile</name>
    <dbReference type="NCBI Taxonomy" id="2841512"/>
    <lineage>
        <taxon>Bacteria</taxon>
        <taxon>Bacillati</taxon>
        <taxon>Bacillota</taxon>
        <taxon>Clostridia</taxon>
        <taxon>Eubacteriales</taxon>
        <taxon>Clostridiaceae</taxon>
        <taxon>Clostridium</taxon>
    </lineage>
</organism>
<keyword evidence="1" id="KW-0472">Membrane</keyword>